<dbReference type="Gene3D" id="3.30.420.40">
    <property type="match status" value="4"/>
</dbReference>
<protein>
    <submittedName>
        <fullName evidence="5">CoA activase</fullName>
    </submittedName>
</protein>
<evidence type="ECO:0000256" key="2">
    <source>
        <dbReference type="SAM" id="MobiDB-lite"/>
    </source>
</evidence>
<keyword evidence="1" id="KW-0175">Coiled coil</keyword>
<dbReference type="InterPro" id="IPR002731">
    <property type="entry name" value="ATPase_BadF"/>
</dbReference>
<proteinExistence type="predicted"/>
<dbReference type="CDD" id="cd24035">
    <property type="entry name" value="ASKHA_NBD_O66634-like_rpt2"/>
    <property type="match status" value="1"/>
</dbReference>
<dbReference type="PANTHER" id="PTHR32329:SF4">
    <property type="entry name" value="ACTIVATOR OF 2-HYDROXYACYL-COA DEHYDRATASE"/>
    <property type="match status" value="1"/>
</dbReference>
<feature type="domain" description="DUF2229" evidence="4">
    <location>
        <begin position="770"/>
        <end position="1001"/>
    </location>
</feature>
<dbReference type="Proteomes" id="UP000075604">
    <property type="component" value="Unassembled WGS sequence"/>
</dbReference>
<evidence type="ECO:0000313" key="6">
    <source>
        <dbReference type="Proteomes" id="UP000075604"/>
    </source>
</evidence>
<feature type="domain" description="ATPase BadF/BadG/BcrA/BcrD type" evidence="3">
    <location>
        <begin position="356"/>
        <end position="616"/>
    </location>
</feature>
<dbReference type="AlphaFoldDB" id="A0A150PIX8"/>
<dbReference type="CDD" id="cd24034">
    <property type="entry name" value="ASKHA_NBD_O66634-like_rpt1"/>
    <property type="match status" value="1"/>
</dbReference>
<evidence type="ECO:0000259" key="4">
    <source>
        <dbReference type="Pfam" id="PF09989"/>
    </source>
</evidence>
<reference evidence="5 6" key="1">
    <citation type="submission" date="2014-02" db="EMBL/GenBank/DDBJ databases">
        <title>The small core and large imbalanced accessory genome model reveals a collaborative survival strategy of Sorangium cellulosum strains in nature.</title>
        <authorList>
            <person name="Han K."/>
            <person name="Peng R."/>
            <person name="Blom J."/>
            <person name="Li Y.-Z."/>
        </authorList>
    </citation>
    <scope>NUCLEOTIDE SEQUENCE [LARGE SCALE GENOMIC DNA]</scope>
    <source>
        <strain evidence="5 6">So0157-18</strain>
    </source>
</reference>
<dbReference type="SUPFAM" id="SSF53067">
    <property type="entry name" value="Actin-like ATPase domain"/>
    <property type="match status" value="2"/>
</dbReference>
<dbReference type="InterPro" id="IPR051805">
    <property type="entry name" value="Dehydratase_Activator_Redct"/>
</dbReference>
<dbReference type="InterPro" id="IPR018709">
    <property type="entry name" value="CoA_activase_DUF2229"/>
</dbReference>
<evidence type="ECO:0000256" key="1">
    <source>
        <dbReference type="SAM" id="Coils"/>
    </source>
</evidence>
<comment type="caution">
    <text evidence="5">The sequence shown here is derived from an EMBL/GenBank/DDBJ whole genome shotgun (WGS) entry which is preliminary data.</text>
</comment>
<evidence type="ECO:0000259" key="3">
    <source>
        <dbReference type="Pfam" id="PF01869"/>
    </source>
</evidence>
<feature type="region of interest" description="Disordered" evidence="2">
    <location>
        <begin position="1172"/>
        <end position="1202"/>
    </location>
</feature>
<gene>
    <name evidence="5" type="ORF">BE04_07610</name>
</gene>
<name>A0A150PIX8_SORCE</name>
<dbReference type="InterPro" id="IPR043129">
    <property type="entry name" value="ATPase_NBD"/>
</dbReference>
<evidence type="ECO:0000313" key="5">
    <source>
        <dbReference type="EMBL" id="KYF55634.1"/>
    </source>
</evidence>
<feature type="domain" description="ATPase BadF/BadG/BcrA/BcrD type" evidence="3">
    <location>
        <begin position="11"/>
        <end position="232"/>
    </location>
</feature>
<accession>A0A150PIX8</accession>
<sequence>MGRQIQDPVVVGIDVGSTTVKAVVLDPQTLEILWSDYQRHQTKQPEKVLELLEAIEASFPASPRESWRVFMTGSGAAPLCAGLGAKFVQEVNAVTLAVENLHPDVGSVIELGGQDAKIIIFQRDEKTGDKTAAPSMNDKCASGTGATIDKCMIKVGLPSSEVVKIHFDDSKLHHVAAKCGVFAETDIVNLVKSGIPSTEILCSLADAIVLQNLSVLTRGSTLKHKVILLGGPNTYLPFLQECWRKRIPETWDERGYGWPKDRPIEETIFVPENSQYYAAFGACVYGLKEAPEVGLYAGKAGLIEYMTNGRKARLGESAGPPLVKTRDEVDEFRKLYSIPRFTPMKLAPGQVVRGVIGLDGGSTSSKAVLIDEDGAIVCKAYQLSKGNPIQDAKELLAQLRQYVVDQGAQIEVLGFGGTGYAADVLQECMRADVNIVETVAHMMSAVKFFGDVDVICDIGGQDIKVLFMKNGDIANFRLSNSCSAGNGMLLQAMADQFGLKVTEYADTAFGAELAPKFSYGCAVFLDTDRVNFQKEGFSKEELLAGLAQVLPKNVWQYVVQIPRLAALGTRYVLQGGTQYNLAAVKAQVDYIKERVPGAEVFVHPHTGEAGALGAAFETLRVVKRRGRSTFIGIDAAIALEYTTKNDEETVCHFCPNECKRTFIDAKRPDGTTSRYISGFSCEKGTVESEQAMLALVAERKKIAKQFPNLVDYESKLAFRHFYATAPLPEDGAPVKDVVVKKGFLGIRRVETTRPFRRSGPEVRERLRRVRIGIPRVLNIYSTGPYYRAYFEALGVPKQNVVFSDATSEEMWVEGGKYGSIDPCFPSKVAQAHIHNLLFQHHSDEKKLNYIFFPILTHVPSFGEGVMDKTSCPIVAGVPDVMKAAFTKEIDFFKTRGIEYLDPPLTFSEMTLTARRMFETWGPRLGVTEDESDHAHREGMRALSQFERDLQDKGRAILETVEAENRVAILMVGRPYHSDPGLNHGIPEEFQVLGYPILSVRSIPRDMEYLARYFKDEIANGQHPLDINDVWPENYSANSAQKVWAVKFAARHPNVVLLDLSSFKCGHDAPTYGIIDSIVSSSATPYAALHDIDANKPGGSIKIRVKTYAHSLKLHEEALEDAAKKKAELVHRIDEKRLELLELKREQQAARKITDPALEREIAALAEKVRSYVAPASPPEAPKTGLVQLKKKQSDGTVVPLEA</sequence>
<organism evidence="5 6">
    <name type="scientific">Sorangium cellulosum</name>
    <name type="common">Polyangium cellulosum</name>
    <dbReference type="NCBI Taxonomy" id="56"/>
    <lineage>
        <taxon>Bacteria</taxon>
        <taxon>Pseudomonadati</taxon>
        <taxon>Myxococcota</taxon>
        <taxon>Polyangia</taxon>
        <taxon>Polyangiales</taxon>
        <taxon>Polyangiaceae</taxon>
        <taxon>Sorangium</taxon>
    </lineage>
</organism>
<dbReference type="PANTHER" id="PTHR32329">
    <property type="entry name" value="BIFUNCTIONAL PROTEIN [INCLUDES 2-HYDROXYACYL-COA DEHYDRATASE (N-TER) AND ITS ACTIVATOR DOMAIN (C_TERM)-RELATED"/>
    <property type="match status" value="1"/>
</dbReference>
<feature type="coiled-coil region" evidence="1">
    <location>
        <begin position="1111"/>
        <end position="1152"/>
    </location>
</feature>
<dbReference type="Pfam" id="PF01869">
    <property type="entry name" value="BcrAD_BadFG"/>
    <property type="match status" value="2"/>
</dbReference>
<dbReference type="Pfam" id="PF09989">
    <property type="entry name" value="DUF2229"/>
    <property type="match status" value="1"/>
</dbReference>
<dbReference type="EMBL" id="JELX01002370">
    <property type="protein sequence ID" value="KYF55634.1"/>
    <property type="molecule type" value="Genomic_DNA"/>
</dbReference>